<evidence type="ECO:0000259" key="8">
    <source>
        <dbReference type="Pfam" id="PF01757"/>
    </source>
</evidence>
<accession>A0ABX2DRL3</accession>
<organism evidence="9 10">
    <name type="scientific">Paenibacillus tritici</name>
    <dbReference type="NCBI Taxonomy" id="1873425"/>
    <lineage>
        <taxon>Bacteria</taxon>
        <taxon>Bacillati</taxon>
        <taxon>Bacillota</taxon>
        <taxon>Bacilli</taxon>
        <taxon>Bacillales</taxon>
        <taxon>Paenibacillaceae</taxon>
        <taxon>Paenibacillus</taxon>
    </lineage>
</organism>
<keyword evidence="5 7" id="KW-1133">Transmembrane helix</keyword>
<keyword evidence="4 7" id="KW-0812">Transmembrane</keyword>
<dbReference type="Proteomes" id="UP000711047">
    <property type="component" value="Unassembled WGS sequence"/>
</dbReference>
<feature type="transmembrane region" description="Helical" evidence="7">
    <location>
        <begin position="83"/>
        <end position="100"/>
    </location>
</feature>
<dbReference type="InterPro" id="IPR002656">
    <property type="entry name" value="Acyl_transf_3_dom"/>
</dbReference>
<dbReference type="GO" id="GO:0016746">
    <property type="term" value="F:acyltransferase activity"/>
    <property type="evidence" value="ECO:0007669"/>
    <property type="project" value="UniProtKB-KW"/>
</dbReference>
<evidence type="ECO:0000256" key="3">
    <source>
        <dbReference type="ARBA" id="ARBA00022475"/>
    </source>
</evidence>
<evidence type="ECO:0000313" key="9">
    <source>
        <dbReference type="EMBL" id="NQX47280.1"/>
    </source>
</evidence>
<feature type="transmembrane region" description="Helical" evidence="7">
    <location>
        <begin position="120"/>
        <end position="140"/>
    </location>
</feature>
<dbReference type="RefSeq" id="WP_173136316.1">
    <property type="nucleotide sequence ID" value="NZ_JABMKX010000009.1"/>
</dbReference>
<feature type="transmembrane region" description="Helical" evidence="7">
    <location>
        <begin position="41"/>
        <end position="63"/>
    </location>
</feature>
<keyword evidence="10" id="KW-1185">Reference proteome</keyword>
<name>A0ABX2DRL3_9BACL</name>
<feature type="transmembrane region" description="Helical" evidence="7">
    <location>
        <begin position="271"/>
        <end position="289"/>
    </location>
</feature>
<reference evidence="9 10" key="1">
    <citation type="submission" date="2020-05" db="EMBL/GenBank/DDBJ databases">
        <title>Paenibacillus glebae, sp. nov., Paenibacillus humi sp. nov., Paenibacillus pedi sp. nov., Paenibacillus terrestris sp. nov. and Paenibacillus terricola sp. nov., isolated from a forest top soil sample.</title>
        <authorList>
            <person name="Qi S."/>
            <person name="Carlier A."/>
            <person name="Cnockaert M."/>
            <person name="Vandamme P."/>
        </authorList>
    </citation>
    <scope>NUCLEOTIDE SEQUENCE [LARGE SCALE GENOMIC DNA]</scope>
    <source>
        <strain evidence="9 10">LMG 29502</strain>
    </source>
</reference>
<comment type="similarity">
    <text evidence="2">Belongs to the acyltransferase 3 family.</text>
</comment>
<dbReference type="PANTHER" id="PTHR40074:SF2">
    <property type="entry name" value="O-ACETYLTRANSFERASE WECH"/>
    <property type="match status" value="1"/>
</dbReference>
<evidence type="ECO:0000313" key="10">
    <source>
        <dbReference type="Proteomes" id="UP000711047"/>
    </source>
</evidence>
<evidence type="ECO:0000256" key="6">
    <source>
        <dbReference type="ARBA" id="ARBA00023136"/>
    </source>
</evidence>
<protein>
    <submittedName>
        <fullName evidence="9">Acyltransferase</fullName>
    </submittedName>
</protein>
<sequence length="345" mass="40183">MGDIKMLSHHRYGWIDFAKAIAIMAVILDHSFGLLYTSQTFQLHTVFSVTLFVLLSGITSSIAINRNPKINKQIIMKRLSRILVPYFFATAIIITYYNNFVFDYRIFYNRLLYFSASGQFYFIVFFIQLVVVAPFLFIIFKKQQNNIYLQAVFLFLAYILSLLFLHNTLIGDFYGGAIYLFGGSYFFVFCMGIIIYTHLEKLNSRRANFSILAISLLLLFVVEWFGLIDRSWANPPNKFTIVYMLVVLGLIFSLSNLISLKNMILKRIIGFINYLGQNSLYIFLYHYMFLDICKKSKVLSDISLNYKPIYFICVFVISLVSPLIIPISGRYLKKYYSYLKSQIVA</sequence>
<feature type="transmembrane region" description="Helical" evidence="7">
    <location>
        <begin position="240"/>
        <end position="259"/>
    </location>
</feature>
<dbReference type="PANTHER" id="PTHR40074">
    <property type="entry name" value="O-ACETYLTRANSFERASE WECH"/>
    <property type="match status" value="1"/>
</dbReference>
<evidence type="ECO:0000256" key="1">
    <source>
        <dbReference type="ARBA" id="ARBA00004651"/>
    </source>
</evidence>
<feature type="domain" description="Acyltransferase 3" evidence="8">
    <location>
        <begin position="13"/>
        <end position="324"/>
    </location>
</feature>
<feature type="transmembrane region" description="Helical" evidence="7">
    <location>
        <begin position="12"/>
        <end position="35"/>
    </location>
</feature>
<keyword evidence="9" id="KW-0012">Acyltransferase</keyword>
<feature type="transmembrane region" description="Helical" evidence="7">
    <location>
        <begin position="177"/>
        <end position="197"/>
    </location>
</feature>
<dbReference type="Pfam" id="PF01757">
    <property type="entry name" value="Acyl_transf_3"/>
    <property type="match status" value="1"/>
</dbReference>
<keyword evidence="6 7" id="KW-0472">Membrane</keyword>
<dbReference type="EMBL" id="JABMKX010000009">
    <property type="protein sequence ID" value="NQX47280.1"/>
    <property type="molecule type" value="Genomic_DNA"/>
</dbReference>
<keyword evidence="9" id="KW-0808">Transferase</keyword>
<feature type="transmembrane region" description="Helical" evidence="7">
    <location>
        <begin position="209"/>
        <end position="228"/>
    </location>
</feature>
<keyword evidence="3" id="KW-1003">Cell membrane</keyword>
<evidence type="ECO:0000256" key="2">
    <source>
        <dbReference type="ARBA" id="ARBA00007400"/>
    </source>
</evidence>
<evidence type="ECO:0000256" key="4">
    <source>
        <dbReference type="ARBA" id="ARBA00022692"/>
    </source>
</evidence>
<proteinExistence type="inferred from homology"/>
<feature type="transmembrane region" description="Helical" evidence="7">
    <location>
        <begin position="147"/>
        <end position="165"/>
    </location>
</feature>
<feature type="transmembrane region" description="Helical" evidence="7">
    <location>
        <begin position="309"/>
        <end position="332"/>
    </location>
</feature>
<evidence type="ECO:0000256" key="7">
    <source>
        <dbReference type="SAM" id="Phobius"/>
    </source>
</evidence>
<comment type="caution">
    <text evidence="9">The sequence shown here is derived from an EMBL/GenBank/DDBJ whole genome shotgun (WGS) entry which is preliminary data.</text>
</comment>
<evidence type="ECO:0000256" key="5">
    <source>
        <dbReference type="ARBA" id="ARBA00022989"/>
    </source>
</evidence>
<comment type="subcellular location">
    <subcellularLocation>
        <location evidence="1">Cell membrane</location>
        <topology evidence="1">Multi-pass membrane protein</topology>
    </subcellularLocation>
</comment>
<gene>
    <name evidence="9" type="ORF">HQN87_18260</name>
</gene>